<keyword evidence="1" id="KW-0812">Transmembrane</keyword>
<evidence type="ECO:0000256" key="1">
    <source>
        <dbReference type="SAM" id="Phobius"/>
    </source>
</evidence>
<evidence type="ECO:0000313" key="2">
    <source>
        <dbReference type="EMBL" id="CCM06131.1"/>
    </source>
</evidence>
<feature type="transmembrane region" description="Helical" evidence="1">
    <location>
        <begin position="18"/>
        <end position="36"/>
    </location>
</feature>
<dbReference type="STRING" id="599839.J4ICB7"/>
<keyword evidence="3" id="KW-1185">Reference proteome</keyword>
<dbReference type="InParanoid" id="J4ICB7"/>
<keyword evidence="1" id="KW-0472">Membrane</keyword>
<sequence>MGQVALVPVNIATVCIESFFYGIFFVLSTVSLYLLVKRYWELGGRLSSSQPWTPTMTFIVANVAIFLSTTIHWILVVIRIFMAFVTYPQGPLLFYADIAQLSEVVLSGALIFTLLATDAMMIYRMWIIWGYSKHVVIIPLCTFMGLLVCGIAVLYQETRFHMGQNIFITDLDRWLTSDAVFTLCTNLYCTTMIAWRIWRIRRISTQIEGHRNNNLMSVLAIIVESSAIYTVWAIFFLVTYEAGSNLQFLPNETICIVSGISFMLINVRVGMGWEQKAPQAISTFAAAPFTSKILNPSVTVQPTTVYISQAIECDDDGSRTTTQRSSKPLEV</sequence>
<evidence type="ECO:0000313" key="3">
    <source>
        <dbReference type="Proteomes" id="UP000006352"/>
    </source>
</evidence>
<dbReference type="Proteomes" id="UP000006352">
    <property type="component" value="Unassembled WGS sequence"/>
</dbReference>
<dbReference type="AlphaFoldDB" id="J4ICB7"/>
<dbReference type="RefSeq" id="XP_012185414.1">
    <property type="nucleotide sequence ID" value="XM_012330024.1"/>
</dbReference>
<feature type="transmembrane region" description="Helical" evidence="1">
    <location>
        <begin position="57"/>
        <end position="84"/>
    </location>
</feature>
<dbReference type="HOGENOM" id="CLU_044614_3_0_1"/>
<feature type="transmembrane region" description="Helical" evidence="1">
    <location>
        <begin position="104"/>
        <end position="123"/>
    </location>
</feature>
<name>J4ICB7_9APHY</name>
<reference evidence="2 3" key="1">
    <citation type="journal article" date="2012" name="Appl. Environ. Microbiol.">
        <title>Short-read sequencing for genomic analysis of the brown rot fungus Fibroporia radiculosa.</title>
        <authorList>
            <person name="Tang J.D."/>
            <person name="Perkins A.D."/>
            <person name="Sonstegard T.S."/>
            <person name="Schroeder S.G."/>
            <person name="Burgess S.C."/>
            <person name="Diehl S.V."/>
        </authorList>
    </citation>
    <scope>NUCLEOTIDE SEQUENCE [LARGE SCALE GENOMIC DNA]</scope>
    <source>
        <strain evidence="2 3">TFFH 294</strain>
    </source>
</reference>
<organism evidence="2 3">
    <name type="scientific">Fibroporia radiculosa</name>
    <dbReference type="NCBI Taxonomy" id="599839"/>
    <lineage>
        <taxon>Eukaryota</taxon>
        <taxon>Fungi</taxon>
        <taxon>Dikarya</taxon>
        <taxon>Basidiomycota</taxon>
        <taxon>Agaricomycotina</taxon>
        <taxon>Agaricomycetes</taxon>
        <taxon>Polyporales</taxon>
        <taxon>Fibroporiaceae</taxon>
        <taxon>Fibroporia</taxon>
    </lineage>
</organism>
<dbReference type="OrthoDB" id="3346544at2759"/>
<dbReference type="EMBL" id="HE797226">
    <property type="protein sequence ID" value="CCM06131.1"/>
    <property type="molecule type" value="Genomic_DNA"/>
</dbReference>
<proteinExistence type="predicted"/>
<feature type="transmembrane region" description="Helical" evidence="1">
    <location>
        <begin position="179"/>
        <end position="198"/>
    </location>
</feature>
<protein>
    <submittedName>
        <fullName evidence="2">Uncharacterized protein</fullName>
    </submittedName>
</protein>
<feature type="transmembrane region" description="Helical" evidence="1">
    <location>
        <begin position="218"/>
        <end position="240"/>
    </location>
</feature>
<dbReference type="GeneID" id="24101042"/>
<keyword evidence="1" id="KW-1133">Transmembrane helix</keyword>
<feature type="transmembrane region" description="Helical" evidence="1">
    <location>
        <begin position="135"/>
        <end position="155"/>
    </location>
</feature>
<gene>
    <name evidence="2" type="ORF">FIBRA_08381</name>
</gene>
<accession>J4ICB7</accession>